<organism evidence="2 3">
    <name type="scientific">Moorena bouillonii PNG</name>
    <dbReference type="NCBI Taxonomy" id="568701"/>
    <lineage>
        <taxon>Bacteria</taxon>
        <taxon>Bacillati</taxon>
        <taxon>Cyanobacteriota</taxon>
        <taxon>Cyanophyceae</taxon>
        <taxon>Coleofasciculales</taxon>
        <taxon>Coleofasciculaceae</taxon>
        <taxon>Moorena</taxon>
    </lineage>
</organism>
<dbReference type="Pfam" id="PF09350">
    <property type="entry name" value="DJC28_CD"/>
    <property type="match status" value="1"/>
</dbReference>
<name>A0A1U7NAI8_9CYAN</name>
<feature type="domain" description="DnaJ homologue subfamily C member 28 conserved" evidence="1">
    <location>
        <begin position="3"/>
        <end position="66"/>
    </location>
</feature>
<dbReference type="RefSeq" id="WP_075905536.1">
    <property type="nucleotide sequence ID" value="NZ_MKZS01000001.1"/>
</dbReference>
<evidence type="ECO:0000259" key="1">
    <source>
        <dbReference type="Pfam" id="PF09350"/>
    </source>
</evidence>
<dbReference type="Proteomes" id="UP000186657">
    <property type="component" value="Unassembled WGS sequence"/>
</dbReference>
<dbReference type="InterPro" id="IPR052573">
    <property type="entry name" value="DnaJ_C_subfamily_28"/>
</dbReference>
<proteinExistence type="predicted"/>
<dbReference type="EMBL" id="MKZS01000001">
    <property type="protein sequence ID" value="OLT62972.1"/>
    <property type="molecule type" value="Genomic_DNA"/>
</dbReference>
<evidence type="ECO:0000313" key="2">
    <source>
        <dbReference type="EMBL" id="OLT62972.1"/>
    </source>
</evidence>
<dbReference type="AlphaFoldDB" id="A0A1U7NAI8"/>
<gene>
    <name evidence="2" type="ORF">BJP37_31990</name>
</gene>
<keyword evidence="3" id="KW-1185">Reference proteome</keyword>
<comment type="caution">
    <text evidence="2">The sequence shown here is derived from an EMBL/GenBank/DDBJ whole genome shotgun (WGS) entry which is preliminary data.</text>
</comment>
<reference evidence="2 3" key="1">
    <citation type="submission" date="2016-10" db="EMBL/GenBank/DDBJ databases">
        <title>Comparative genomics uncovers the prolific and rare metabolic potential of the cyanobacterial genus Moorea.</title>
        <authorList>
            <person name="Leao T."/>
            <person name="Castelao G."/>
            <person name="Korobeynikov A."/>
            <person name="Monroe E.A."/>
            <person name="Podell S."/>
            <person name="Glukhov E."/>
            <person name="Allen E."/>
            <person name="Gerwick W.H."/>
            <person name="Gerwick L."/>
        </authorList>
    </citation>
    <scope>NUCLEOTIDE SEQUENCE [LARGE SCALE GENOMIC DNA]</scope>
    <source>
        <strain evidence="2 3">PNG5-198</strain>
    </source>
</reference>
<dbReference type="PANTHER" id="PTHR39158">
    <property type="entry name" value="OS08G0560600 PROTEIN"/>
    <property type="match status" value="1"/>
</dbReference>
<dbReference type="PANTHER" id="PTHR39158:SF1">
    <property type="entry name" value="DNAJ HOMOLOG SUBFAMILY C MEMBER 28"/>
    <property type="match status" value="1"/>
</dbReference>
<evidence type="ECO:0000313" key="3">
    <source>
        <dbReference type="Proteomes" id="UP000186657"/>
    </source>
</evidence>
<sequence length="138" mass="15957">MNIDEHIQQAQKQGAFDNLPGQGQPIKLATNAFAGDEALAFDILKQAGFTPSWVDERKEIEADIERTMKAVNRSWQLVEGNYRRDQRWLKAEKTFRESILRVNQNIRTYNLKTPPGIPHLVEINVERELVKMRRLSGI</sequence>
<dbReference type="InterPro" id="IPR018961">
    <property type="entry name" value="DnaJ_homolog_subfam-C_membr-28"/>
</dbReference>
<protein>
    <recommendedName>
        <fullName evidence="1">DnaJ homologue subfamily C member 28 conserved domain-containing protein</fullName>
    </recommendedName>
</protein>
<accession>A0A1U7NAI8</accession>